<dbReference type="AlphaFoldDB" id="X1EYI8"/>
<proteinExistence type="predicted"/>
<accession>X1EYI8</accession>
<reference evidence="1" key="1">
    <citation type="journal article" date="2014" name="Front. Microbiol.">
        <title>High frequency of phylogenetically diverse reductive dehalogenase-homologous genes in deep subseafloor sedimentary metagenomes.</title>
        <authorList>
            <person name="Kawai M."/>
            <person name="Futagami T."/>
            <person name="Toyoda A."/>
            <person name="Takaki Y."/>
            <person name="Nishi S."/>
            <person name="Hori S."/>
            <person name="Arai W."/>
            <person name="Tsubouchi T."/>
            <person name="Morono Y."/>
            <person name="Uchiyama I."/>
            <person name="Ito T."/>
            <person name="Fujiyama A."/>
            <person name="Inagaki F."/>
            <person name="Takami H."/>
        </authorList>
    </citation>
    <scope>NUCLEOTIDE SEQUENCE</scope>
    <source>
        <strain evidence="1">Expedition CK06-06</strain>
    </source>
</reference>
<comment type="caution">
    <text evidence="1">The sequence shown here is derived from an EMBL/GenBank/DDBJ whole genome shotgun (WGS) entry which is preliminary data.</text>
</comment>
<name>X1EYI8_9ZZZZ</name>
<sequence>VFTGDLLDSHFPNGYFDVVTLWATFAHLHAPQETLLEINRILRKDGLVVILTSNTESFEPKLFRLLSIKRPTTFDVPRHLYHFQVPFWIEQKVKLQHL</sequence>
<dbReference type="SUPFAM" id="SSF53335">
    <property type="entry name" value="S-adenosyl-L-methionine-dependent methyltransferases"/>
    <property type="match status" value="1"/>
</dbReference>
<gene>
    <name evidence="1" type="ORF">S01H4_65421</name>
</gene>
<feature type="non-terminal residue" evidence="1">
    <location>
        <position position="1"/>
    </location>
</feature>
<dbReference type="InterPro" id="IPR029063">
    <property type="entry name" value="SAM-dependent_MTases_sf"/>
</dbReference>
<dbReference type="CDD" id="cd02440">
    <property type="entry name" value="AdoMet_MTases"/>
    <property type="match status" value="1"/>
</dbReference>
<dbReference type="EMBL" id="BART01040025">
    <property type="protein sequence ID" value="GAH25395.1"/>
    <property type="molecule type" value="Genomic_DNA"/>
</dbReference>
<evidence type="ECO:0000313" key="1">
    <source>
        <dbReference type="EMBL" id="GAH25395.1"/>
    </source>
</evidence>
<dbReference type="Pfam" id="PF13489">
    <property type="entry name" value="Methyltransf_23"/>
    <property type="match status" value="1"/>
</dbReference>
<dbReference type="Gene3D" id="3.40.50.150">
    <property type="entry name" value="Vaccinia Virus protein VP39"/>
    <property type="match status" value="1"/>
</dbReference>
<protein>
    <recommendedName>
        <fullName evidence="2">Methyltransferase type 11 domain-containing protein</fullName>
    </recommendedName>
</protein>
<organism evidence="1">
    <name type="scientific">marine sediment metagenome</name>
    <dbReference type="NCBI Taxonomy" id="412755"/>
    <lineage>
        <taxon>unclassified sequences</taxon>
        <taxon>metagenomes</taxon>
        <taxon>ecological metagenomes</taxon>
    </lineage>
</organism>
<evidence type="ECO:0008006" key="2">
    <source>
        <dbReference type="Google" id="ProtNLM"/>
    </source>
</evidence>